<dbReference type="Proteomes" id="UP001165279">
    <property type="component" value="Unassembled WGS sequence"/>
</dbReference>
<feature type="chain" id="PRO_5045130145" evidence="1">
    <location>
        <begin position="24"/>
        <end position="441"/>
    </location>
</feature>
<dbReference type="InterPro" id="IPR012338">
    <property type="entry name" value="Beta-lactam/transpept-like"/>
</dbReference>
<dbReference type="Gene3D" id="3.40.710.10">
    <property type="entry name" value="DD-peptidase/beta-lactamase superfamily"/>
    <property type="match status" value="1"/>
</dbReference>
<keyword evidence="4" id="KW-1185">Reference proteome</keyword>
<dbReference type="Pfam" id="PF00144">
    <property type="entry name" value="Beta-lactamase"/>
    <property type="match status" value="1"/>
</dbReference>
<dbReference type="SUPFAM" id="SSF56601">
    <property type="entry name" value="beta-lactamase/transpeptidase-like"/>
    <property type="match status" value="1"/>
</dbReference>
<dbReference type="InterPro" id="IPR050789">
    <property type="entry name" value="Diverse_Enzym_Activities"/>
</dbReference>
<evidence type="ECO:0000313" key="4">
    <source>
        <dbReference type="Proteomes" id="UP001165279"/>
    </source>
</evidence>
<feature type="signal peptide" evidence="1">
    <location>
        <begin position="1"/>
        <end position="23"/>
    </location>
</feature>
<evidence type="ECO:0000259" key="2">
    <source>
        <dbReference type="Pfam" id="PF00144"/>
    </source>
</evidence>
<evidence type="ECO:0000256" key="1">
    <source>
        <dbReference type="SAM" id="SignalP"/>
    </source>
</evidence>
<evidence type="ECO:0000313" key="3">
    <source>
        <dbReference type="EMBL" id="MCG6560677.1"/>
    </source>
</evidence>
<accession>A0ABS9P2F0</accession>
<dbReference type="RefSeq" id="WP_234216319.1">
    <property type="nucleotide sequence ID" value="NZ_JAKOEM010000033.1"/>
</dbReference>
<organism evidence="3 4">
    <name type="scientific">Ruegeria alba</name>
    <dbReference type="NCBI Taxonomy" id="2916756"/>
    <lineage>
        <taxon>Bacteria</taxon>
        <taxon>Pseudomonadati</taxon>
        <taxon>Pseudomonadota</taxon>
        <taxon>Alphaproteobacteria</taxon>
        <taxon>Rhodobacterales</taxon>
        <taxon>Roseobacteraceae</taxon>
        <taxon>Ruegeria</taxon>
    </lineage>
</organism>
<dbReference type="PANTHER" id="PTHR43283">
    <property type="entry name" value="BETA-LACTAMASE-RELATED"/>
    <property type="match status" value="1"/>
</dbReference>
<feature type="domain" description="Beta-lactamase-related" evidence="2">
    <location>
        <begin position="128"/>
        <end position="421"/>
    </location>
</feature>
<comment type="caution">
    <text evidence="3">The sequence shown here is derived from an EMBL/GenBank/DDBJ whole genome shotgun (WGS) entry which is preliminary data.</text>
</comment>
<dbReference type="PANTHER" id="PTHR43283:SF7">
    <property type="entry name" value="BETA-LACTAMASE-RELATED DOMAIN-CONTAINING PROTEIN"/>
    <property type="match status" value="1"/>
</dbReference>
<protein>
    <submittedName>
        <fullName evidence="3">Beta-lactamase family protein</fullName>
    </submittedName>
</protein>
<dbReference type="EMBL" id="JAKOEM010000033">
    <property type="protein sequence ID" value="MCG6560677.1"/>
    <property type="molecule type" value="Genomic_DNA"/>
</dbReference>
<name>A0ABS9P2F0_9RHOB</name>
<keyword evidence="1" id="KW-0732">Signal</keyword>
<gene>
    <name evidence="3" type="ORF">MB818_20935</name>
</gene>
<dbReference type="InterPro" id="IPR001466">
    <property type="entry name" value="Beta-lactam-related"/>
</dbReference>
<proteinExistence type="predicted"/>
<reference evidence="3" key="1">
    <citation type="submission" date="2022-02" db="EMBL/GenBank/DDBJ databases">
        <title>The genome sequence of Ruegeria sp. 1NDH52C.</title>
        <authorList>
            <person name="Du J."/>
        </authorList>
    </citation>
    <scope>NUCLEOTIDE SEQUENCE</scope>
    <source>
        <strain evidence="3">1NDH52C</strain>
    </source>
</reference>
<sequence>MKRTAVIWALLCTSLGATSVALAQETYPIPDDLTPVSEWADGFTAEESRRFLETFNAKSFVIGDDIGTYGFLNLSEVLPVSKVFRQGEVADLEVDIDPSIGAFKVDGPLGNLTLEEMIADERSRKQGIIVLKEGKIVYETYPGMPRNANHVWMSSTKVVTGLIMHMLEQDGLLSLEDDVTDYIPEYKGTDWEGIKLADILHQQSGMNLVENAANIANPETPVARAYAFSFNPKGATPDSSLFAIMRDVERYREPGTKFDYSTFNTHILGVVIEKVTGRKFTDVFSERIWSRAGMEGDAEMATTPIGEPLNGGVFAARLRDKARFALLFTPSWRTVSDSQVVDDTYFDKVYATGNSAAFFNPESDMGRRILGDFDDAPTHASYQWDAVFEDGDLYKSGKNGQCIYVSPSNDMAVVWFSNTYDNSPWLPIYARAIVKRFSDGQ</sequence>